<feature type="transmembrane region" description="Helical" evidence="10">
    <location>
        <begin position="90"/>
        <end position="105"/>
    </location>
</feature>
<keyword evidence="10" id="KW-0472">Membrane</keyword>
<dbReference type="PANTHER" id="PTHR24421:SF10">
    <property type="entry name" value="NITRATE_NITRITE SENSOR PROTEIN NARQ"/>
    <property type="match status" value="1"/>
</dbReference>
<evidence type="ECO:0000256" key="9">
    <source>
        <dbReference type="SAM" id="Coils"/>
    </source>
</evidence>
<gene>
    <name evidence="12" type="ORF">AVDCRST_MAG88-423</name>
</gene>
<keyword evidence="7" id="KW-0067">ATP-binding</keyword>
<dbReference type="SUPFAM" id="SSF55874">
    <property type="entry name" value="ATPase domain of HSP90 chaperone/DNA topoisomerase II/histidine kinase"/>
    <property type="match status" value="1"/>
</dbReference>
<evidence type="ECO:0000259" key="11">
    <source>
        <dbReference type="SMART" id="SM00387"/>
    </source>
</evidence>
<dbReference type="SMART" id="SM00387">
    <property type="entry name" value="HATPase_c"/>
    <property type="match status" value="1"/>
</dbReference>
<evidence type="ECO:0000256" key="5">
    <source>
        <dbReference type="ARBA" id="ARBA00022741"/>
    </source>
</evidence>
<keyword evidence="8" id="KW-0902">Two-component regulatory system</keyword>
<dbReference type="GO" id="GO:0005524">
    <property type="term" value="F:ATP binding"/>
    <property type="evidence" value="ECO:0007669"/>
    <property type="project" value="UniProtKB-KW"/>
</dbReference>
<proteinExistence type="predicted"/>
<evidence type="ECO:0000256" key="8">
    <source>
        <dbReference type="ARBA" id="ARBA00023012"/>
    </source>
</evidence>
<feature type="domain" description="Histidine kinase/HSP90-like ATPase" evidence="11">
    <location>
        <begin position="288"/>
        <end position="383"/>
    </location>
</feature>
<evidence type="ECO:0000256" key="1">
    <source>
        <dbReference type="ARBA" id="ARBA00000085"/>
    </source>
</evidence>
<dbReference type="EC" id="2.7.13.3" evidence="2"/>
<keyword evidence="10" id="KW-0812">Transmembrane</keyword>
<dbReference type="Pfam" id="PF07730">
    <property type="entry name" value="HisKA_3"/>
    <property type="match status" value="1"/>
</dbReference>
<keyword evidence="4" id="KW-0808">Transferase</keyword>
<sequence>MIGRLGRRGADIPLWLPPVVVGMALVAGLLVGVLERGFVRYPASLGVALVAIIVAAWLLEIGGVPWPRPIFVGAVLVPAAGLVYLGRDSFTPLFLILLVVWLAYTGNRRAGVSVLALALASFLLPLFTYATDPEEWVPWCCGIAFGWLAASALVAQQRTLAELRAAQADLARQAAAEERRRIAREIHDVIAHSLAITMLHLTGARHILSRDPQRAADALAQAERLGRQSLADIRRTVGLLGAEGGAGDSAAPPLPGTGDIPRLVDEYARAGLDVRLAISGETTRLSPAAGLDLYRVLQEALTNAVKHAPGARVIVELAIGETALTLRIRDTGPRPSAAPITTAAGAGLGIAGMRERASLLGGSLVAGPAGEGWLVELHVPVGGGAERGA</sequence>
<evidence type="ECO:0000256" key="6">
    <source>
        <dbReference type="ARBA" id="ARBA00022777"/>
    </source>
</evidence>
<feature type="transmembrane region" description="Helical" evidence="10">
    <location>
        <begin position="112"/>
        <end position="130"/>
    </location>
</feature>
<dbReference type="GO" id="GO:0000155">
    <property type="term" value="F:phosphorelay sensor kinase activity"/>
    <property type="evidence" value="ECO:0007669"/>
    <property type="project" value="InterPro"/>
</dbReference>
<reference evidence="12" key="1">
    <citation type="submission" date="2020-02" db="EMBL/GenBank/DDBJ databases">
        <authorList>
            <person name="Meier V. D."/>
        </authorList>
    </citation>
    <scope>NUCLEOTIDE SEQUENCE</scope>
    <source>
        <strain evidence="12">AVDCRST_MAG88</strain>
    </source>
</reference>
<dbReference type="EMBL" id="CADCWM010000141">
    <property type="protein sequence ID" value="CAA9546181.1"/>
    <property type="molecule type" value="Genomic_DNA"/>
</dbReference>
<accession>A0A6J4UBV4</accession>
<dbReference type="InterPro" id="IPR036890">
    <property type="entry name" value="HATPase_C_sf"/>
</dbReference>
<evidence type="ECO:0000256" key="2">
    <source>
        <dbReference type="ARBA" id="ARBA00012438"/>
    </source>
</evidence>
<dbReference type="Gene3D" id="3.30.565.10">
    <property type="entry name" value="Histidine kinase-like ATPase, C-terminal domain"/>
    <property type="match status" value="1"/>
</dbReference>
<comment type="catalytic activity">
    <reaction evidence="1">
        <text>ATP + protein L-histidine = ADP + protein N-phospho-L-histidine.</text>
        <dbReference type="EC" id="2.7.13.3"/>
    </reaction>
</comment>
<feature type="transmembrane region" description="Helical" evidence="10">
    <location>
        <begin position="136"/>
        <end position="155"/>
    </location>
</feature>
<feature type="transmembrane region" description="Helical" evidence="10">
    <location>
        <begin position="39"/>
        <end position="59"/>
    </location>
</feature>
<dbReference type="Pfam" id="PF02518">
    <property type="entry name" value="HATPase_c"/>
    <property type="match status" value="1"/>
</dbReference>
<dbReference type="CDD" id="cd16917">
    <property type="entry name" value="HATPase_UhpB-NarQ-NarX-like"/>
    <property type="match status" value="1"/>
</dbReference>
<dbReference type="InterPro" id="IPR011712">
    <property type="entry name" value="Sig_transdc_His_kin_sub3_dim/P"/>
</dbReference>
<name>A0A6J4UBV4_9BACT</name>
<dbReference type="AlphaFoldDB" id="A0A6J4UBV4"/>
<evidence type="ECO:0000256" key="7">
    <source>
        <dbReference type="ARBA" id="ARBA00022840"/>
    </source>
</evidence>
<keyword evidence="6" id="KW-0418">Kinase</keyword>
<dbReference type="Gene3D" id="1.20.5.1930">
    <property type="match status" value="1"/>
</dbReference>
<evidence type="ECO:0000256" key="3">
    <source>
        <dbReference type="ARBA" id="ARBA00022553"/>
    </source>
</evidence>
<dbReference type="InterPro" id="IPR003594">
    <property type="entry name" value="HATPase_dom"/>
</dbReference>
<keyword evidence="10" id="KW-1133">Transmembrane helix</keyword>
<dbReference type="GO" id="GO:0046983">
    <property type="term" value="F:protein dimerization activity"/>
    <property type="evidence" value="ECO:0007669"/>
    <property type="project" value="InterPro"/>
</dbReference>
<keyword evidence="9" id="KW-0175">Coiled coil</keyword>
<protein>
    <recommendedName>
        <fullName evidence="2">histidine kinase</fullName>
        <ecNumber evidence="2">2.7.13.3</ecNumber>
    </recommendedName>
</protein>
<keyword evidence="3" id="KW-0597">Phosphoprotein</keyword>
<keyword evidence="5" id="KW-0547">Nucleotide-binding</keyword>
<evidence type="ECO:0000313" key="12">
    <source>
        <dbReference type="EMBL" id="CAA9546181.1"/>
    </source>
</evidence>
<organism evidence="12">
    <name type="scientific">uncultured Thermomicrobiales bacterium</name>
    <dbReference type="NCBI Taxonomy" id="1645740"/>
    <lineage>
        <taxon>Bacteria</taxon>
        <taxon>Pseudomonadati</taxon>
        <taxon>Thermomicrobiota</taxon>
        <taxon>Thermomicrobia</taxon>
        <taxon>Thermomicrobiales</taxon>
        <taxon>environmental samples</taxon>
    </lineage>
</organism>
<feature type="coiled-coil region" evidence="9">
    <location>
        <begin position="153"/>
        <end position="180"/>
    </location>
</feature>
<evidence type="ECO:0000256" key="10">
    <source>
        <dbReference type="SAM" id="Phobius"/>
    </source>
</evidence>
<dbReference type="PANTHER" id="PTHR24421">
    <property type="entry name" value="NITRATE/NITRITE SENSOR PROTEIN NARX-RELATED"/>
    <property type="match status" value="1"/>
</dbReference>
<dbReference type="GO" id="GO:0016020">
    <property type="term" value="C:membrane"/>
    <property type="evidence" value="ECO:0007669"/>
    <property type="project" value="InterPro"/>
</dbReference>
<dbReference type="InterPro" id="IPR050482">
    <property type="entry name" value="Sensor_HK_TwoCompSys"/>
</dbReference>
<feature type="transmembrane region" description="Helical" evidence="10">
    <location>
        <begin position="12"/>
        <end position="33"/>
    </location>
</feature>
<evidence type="ECO:0000256" key="4">
    <source>
        <dbReference type="ARBA" id="ARBA00022679"/>
    </source>
</evidence>